<dbReference type="Proteomes" id="UP000242715">
    <property type="component" value="Unassembled WGS sequence"/>
</dbReference>
<evidence type="ECO:0000313" key="2">
    <source>
        <dbReference type="Proteomes" id="UP000242715"/>
    </source>
</evidence>
<keyword evidence="2" id="KW-1185">Reference proteome</keyword>
<gene>
    <name evidence="1" type="ORF">TSUD_283580</name>
</gene>
<proteinExistence type="predicted"/>
<reference evidence="2" key="1">
    <citation type="journal article" date="2017" name="Front. Plant Sci.">
        <title>Climate Clever Clovers: New Paradigm to Reduce the Environmental Footprint of Ruminants by Breeding Low Methanogenic Forages Utilizing Haplotype Variation.</title>
        <authorList>
            <person name="Kaur P."/>
            <person name="Appels R."/>
            <person name="Bayer P.E."/>
            <person name="Keeble-Gagnere G."/>
            <person name="Wang J."/>
            <person name="Hirakawa H."/>
            <person name="Shirasawa K."/>
            <person name="Vercoe P."/>
            <person name="Stefanova K."/>
            <person name="Durmic Z."/>
            <person name="Nichols P."/>
            <person name="Revell C."/>
            <person name="Isobe S.N."/>
            <person name="Edwards D."/>
            <person name="Erskine W."/>
        </authorList>
    </citation>
    <scope>NUCLEOTIDE SEQUENCE [LARGE SCALE GENOMIC DNA]</scope>
    <source>
        <strain evidence="2">cv. Daliak</strain>
    </source>
</reference>
<evidence type="ECO:0000313" key="1">
    <source>
        <dbReference type="EMBL" id="GAU42934.1"/>
    </source>
</evidence>
<protein>
    <submittedName>
        <fullName evidence="1">Uncharacterized protein</fullName>
    </submittedName>
</protein>
<dbReference type="EMBL" id="DF973947">
    <property type="protein sequence ID" value="GAU42934.1"/>
    <property type="molecule type" value="Genomic_DNA"/>
</dbReference>
<accession>A0A2Z6NE99</accession>
<sequence>MFRVLLGVMVVTLAMYLLKKLSRKEAPAEAAAANSVSVSPVTAPVMRRNSSG</sequence>
<name>A0A2Z6NE99_TRISU</name>
<dbReference type="AlphaFoldDB" id="A0A2Z6NE99"/>
<organism evidence="1 2">
    <name type="scientific">Trifolium subterraneum</name>
    <name type="common">Subterranean clover</name>
    <dbReference type="NCBI Taxonomy" id="3900"/>
    <lineage>
        <taxon>Eukaryota</taxon>
        <taxon>Viridiplantae</taxon>
        <taxon>Streptophyta</taxon>
        <taxon>Embryophyta</taxon>
        <taxon>Tracheophyta</taxon>
        <taxon>Spermatophyta</taxon>
        <taxon>Magnoliopsida</taxon>
        <taxon>eudicotyledons</taxon>
        <taxon>Gunneridae</taxon>
        <taxon>Pentapetalae</taxon>
        <taxon>rosids</taxon>
        <taxon>fabids</taxon>
        <taxon>Fabales</taxon>
        <taxon>Fabaceae</taxon>
        <taxon>Papilionoideae</taxon>
        <taxon>50 kb inversion clade</taxon>
        <taxon>NPAAA clade</taxon>
        <taxon>Hologalegina</taxon>
        <taxon>IRL clade</taxon>
        <taxon>Trifolieae</taxon>
        <taxon>Trifolium</taxon>
    </lineage>
</organism>